<dbReference type="Pfam" id="PF24764">
    <property type="entry name" value="rva_4"/>
    <property type="match status" value="1"/>
</dbReference>
<evidence type="ECO:0000259" key="1">
    <source>
        <dbReference type="Pfam" id="PF24764"/>
    </source>
</evidence>
<dbReference type="STRING" id="1149755.A0A2J6R9D7"/>
<sequence>MFLFKDIGLPNKDIMRVLNDEGWEIHQRKVRELGRHSDFAVVFFGRRSIKLLRKEVDPGCILRRWYELKSARGEFIVPGPNFVWSIDGYSKLRFMGIEIYAGIDGYSRFVPWHYCGTSNDTAVSSVVQYLNIAEGQNNRYGEEGRPFLRYNASNKLNNQRSRKLENGGEGWCSARYARPRPSSSSGAVRNSVKLRRLLQDVKRRRDGI</sequence>
<dbReference type="AlphaFoldDB" id="A0A2J6R9D7"/>
<dbReference type="PANTHER" id="PTHR46791:SF5">
    <property type="entry name" value="CLR5 DOMAIN-CONTAINING PROTEIN-RELATED"/>
    <property type="match status" value="1"/>
</dbReference>
<feature type="domain" description="Integrase core" evidence="1">
    <location>
        <begin position="75"/>
        <end position="128"/>
    </location>
</feature>
<name>A0A2J6R9D7_HYAVF</name>
<accession>A0A2J6R9D7</accession>
<dbReference type="InterPro" id="IPR058913">
    <property type="entry name" value="Integrase_dom_put"/>
</dbReference>
<protein>
    <recommendedName>
        <fullName evidence="1">Integrase core domain-containing protein</fullName>
    </recommendedName>
</protein>
<reference evidence="2 3" key="1">
    <citation type="submission" date="2016-04" db="EMBL/GenBank/DDBJ databases">
        <title>A degradative enzymes factory behind the ericoid mycorrhizal symbiosis.</title>
        <authorList>
            <consortium name="DOE Joint Genome Institute"/>
            <person name="Martino E."/>
            <person name="Morin E."/>
            <person name="Grelet G."/>
            <person name="Kuo A."/>
            <person name="Kohler A."/>
            <person name="Daghino S."/>
            <person name="Barry K."/>
            <person name="Choi C."/>
            <person name="Cichocki N."/>
            <person name="Clum A."/>
            <person name="Copeland A."/>
            <person name="Hainaut M."/>
            <person name="Haridas S."/>
            <person name="Labutti K."/>
            <person name="Lindquist E."/>
            <person name="Lipzen A."/>
            <person name="Khouja H.-R."/>
            <person name="Murat C."/>
            <person name="Ohm R."/>
            <person name="Olson A."/>
            <person name="Spatafora J."/>
            <person name="Veneault-Fourrey C."/>
            <person name="Henrissat B."/>
            <person name="Grigoriev I."/>
            <person name="Martin F."/>
            <person name="Perotto S."/>
        </authorList>
    </citation>
    <scope>NUCLEOTIDE SEQUENCE [LARGE SCALE GENOMIC DNA]</scope>
    <source>
        <strain evidence="2 3">F</strain>
    </source>
</reference>
<dbReference type="Proteomes" id="UP000235786">
    <property type="component" value="Unassembled WGS sequence"/>
</dbReference>
<dbReference type="EMBL" id="KZ613952">
    <property type="protein sequence ID" value="PMD35120.1"/>
    <property type="molecule type" value="Genomic_DNA"/>
</dbReference>
<organism evidence="2 3">
    <name type="scientific">Hyaloscypha variabilis (strain UAMH 11265 / GT02V1 / F)</name>
    <name type="common">Meliniomyces variabilis</name>
    <dbReference type="NCBI Taxonomy" id="1149755"/>
    <lineage>
        <taxon>Eukaryota</taxon>
        <taxon>Fungi</taxon>
        <taxon>Dikarya</taxon>
        <taxon>Ascomycota</taxon>
        <taxon>Pezizomycotina</taxon>
        <taxon>Leotiomycetes</taxon>
        <taxon>Helotiales</taxon>
        <taxon>Hyaloscyphaceae</taxon>
        <taxon>Hyaloscypha</taxon>
        <taxon>Hyaloscypha variabilis</taxon>
    </lineage>
</organism>
<evidence type="ECO:0000313" key="2">
    <source>
        <dbReference type="EMBL" id="PMD35120.1"/>
    </source>
</evidence>
<gene>
    <name evidence="2" type="ORF">L207DRAFT_569720</name>
</gene>
<evidence type="ECO:0000313" key="3">
    <source>
        <dbReference type="Proteomes" id="UP000235786"/>
    </source>
</evidence>
<proteinExistence type="predicted"/>
<dbReference type="OrthoDB" id="3546635at2759"/>
<keyword evidence="3" id="KW-1185">Reference proteome</keyword>
<dbReference type="PANTHER" id="PTHR46791">
    <property type="entry name" value="EXPRESSED PROTEIN"/>
    <property type="match status" value="1"/>
</dbReference>